<gene>
    <name evidence="3" type="ORF">SAMN02745146_3761</name>
</gene>
<evidence type="ECO:0000313" key="3">
    <source>
        <dbReference type="EMBL" id="SHJ70580.1"/>
    </source>
</evidence>
<dbReference type="Proteomes" id="UP000184418">
    <property type="component" value="Unassembled WGS sequence"/>
</dbReference>
<organism evidence="3 4">
    <name type="scientific">Hymenobacter daecheongensis DSM 21074</name>
    <dbReference type="NCBI Taxonomy" id="1121955"/>
    <lineage>
        <taxon>Bacteria</taxon>
        <taxon>Pseudomonadati</taxon>
        <taxon>Bacteroidota</taxon>
        <taxon>Cytophagia</taxon>
        <taxon>Cytophagales</taxon>
        <taxon>Hymenobacteraceae</taxon>
        <taxon>Hymenobacter</taxon>
    </lineage>
</organism>
<keyword evidence="4" id="KW-1185">Reference proteome</keyword>
<feature type="compositionally biased region" description="Polar residues" evidence="1">
    <location>
        <begin position="532"/>
        <end position="542"/>
    </location>
</feature>
<feature type="signal peptide" evidence="2">
    <location>
        <begin position="1"/>
        <end position="21"/>
    </location>
</feature>
<proteinExistence type="predicted"/>
<accession>A0A1M6LH98</accession>
<protein>
    <submittedName>
        <fullName evidence="3">Uncharacterized protein</fullName>
    </submittedName>
</protein>
<dbReference type="OrthoDB" id="242612at2"/>
<dbReference type="RefSeq" id="WP_143164236.1">
    <property type="nucleotide sequence ID" value="NZ_FQYN01000009.1"/>
</dbReference>
<name>A0A1M6LH98_9BACT</name>
<keyword evidence="2" id="KW-0732">Signal</keyword>
<reference evidence="3 4" key="1">
    <citation type="submission" date="2016-11" db="EMBL/GenBank/DDBJ databases">
        <authorList>
            <person name="Jaros S."/>
            <person name="Januszkiewicz K."/>
            <person name="Wedrychowicz H."/>
        </authorList>
    </citation>
    <scope>NUCLEOTIDE SEQUENCE [LARGE SCALE GENOMIC DNA]</scope>
    <source>
        <strain evidence="3 4">DSM 21074</strain>
    </source>
</reference>
<dbReference type="EMBL" id="FQYN01000009">
    <property type="protein sequence ID" value="SHJ70580.1"/>
    <property type="molecule type" value="Genomic_DNA"/>
</dbReference>
<evidence type="ECO:0000313" key="4">
    <source>
        <dbReference type="Proteomes" id="UP000184418"/>
    </source>
</evidence>
<sequence>MRNKLLFVFAAFFVWAAATKAQSPAYTFNKGNISLDVTKNYLKRSAMVTGLLEMYPQRCGEAPTPASMEEKNAFHKFVKEVRPKMVMGINLWTHAQWKLTNSCNTHFASCAEAATALHKIDNDIILSASLDEIISQDIGGKWQVKVPVDLLRSYNECVAKVMVANPEYGCNPLTISPPTSFKALEIAADSAIRMETYGYEVDITKPMAQLWYFYLAKRYIDSGFEMLRLGQIKLTAKHDTGYLKSFQLTRVIREYAKQHARRGIVLFEEQSKTTYFTPQGPAAEQICIFDVCGLPTRLYSRETVLPGQNLDLNGVPNPMPEQDYDVLLSKNSNGKPEWADCGGGQTAYWGNIAQIPVYAELDNIGDEAIWATKAFGNPNAHAPQPNKDDTPGNGFPWGWDECSWFYKQSLIFEQKWLASIYAQVKYLSNEAGVFCMPVRRPFVYHDANGQPHSGMFNVYNRASANFKDVGATIKNIWDQNAPIISVKTSPRANRLPVRKHLKTRKLNPQTVKLAHVNSSSRQAIRGKGSLTVAPSTAPTKHK</sequence>
<dbReference type="AlphaFoldDB" id="A0A1M6LH98"/>
<evidence type="ECO:0000256" key="1">
    <source>
        <dbReference type="SAM" id="MobiDB-lite"/>
    </source>
</evidence>
<feature type="region of interest" description="Disordered" evidence="1">
    <location>
        <begin position="520"/>
        <end position="542"/>
    </location>
</feature>
<evidence type="ECO:0000256" key="2">
    <source>
        <dbReference type="SAM" id="SignalP"/>
    </source>
</evidence>
<feature type="chain" id="PRO_5009919237" evidence="2">
    <location>
        <begin position="22"/>
        <end position="542"/>
    </location>
</feature>